<feature type="region of interest" description="Disordered" evidence="2">
    <location>
        <begin position="133"/>
        <end position="217"/>
    </location>
</feature>
<proteinExistence type="predicted"/>
<dbReference type="PANTHER" id="PTHR12630:SF1">
    <property type="entry name" value="GLUCOSIDASE 2 SUBUNIT BETA"/>
    <property type="match status" value="1"/>
</dbReference>
<dbReference type="InterPro" id="IPR039794">
    <property type="entry name" value="Gtb1-like"/>
</dbReference>
<dbReference type="PANTHER" id="PTHR12630">
    <property type="entry name" value="N-LINKED OLIGOSACCHARIDE PROCESSING"/>
    <property type="match status" value="1"/>
</dbReference>
<dbReference type="InterPro" id="IPR036055">
    <property type="entry name" value="LDL_receptor-like_sf"/>
</dbReference>
<accession>A0A914V9V6</accession>
<feature type="compositionally biased region" description="Basic and acidic residues" evidence="2">
    <location>
        <begin position="133"/>
        <end position="216"/>
    </location>
</feature>
<keyword evidence="1" id="KW-1015">Disulfide bond</keyword>
<dbReference type="AlphaFoldDB" id="A0A914V9V6"/>
<dbReference type="Pfam" id="PF12999">
    <property type="entry name" value="PRKCSH-like"/>
    <property type="match status" value="1"/>
</dbReference>
<feature type="signal peptide" evidence="3">
    <location>
        <begin position="1"/>
        <end position="18"/>
    </location>
</feature>
<dbReference type="InterPro" id="IPR002048">
    <property type="entry name" value="EF_hand_dom"/>
</dbReference>
<dbReference type="SUPFAM" id="SSF57424">
    <property type="entry name" value="LDL receptor-like module"/>
    <property type="match status" value="1"/>
</dbReference>
<dbReference type="Proteomes" id="UP000887566">
    <property type="component" value="Unplaced"/>
</dbReference>
<dbReference type="Gene3D" id="1.10.238.10">
    <property type="entry name" value="EF-hand"/>
    <property type="match status" value="1"/>
</dbReference>
<dbReference type="GO" id="GO:0017177">
    <property type="term" value="C:glucosidase II complex"/>
    <property type="evidence" value="ECO:0007669"/>
    <property type="project" value="TreeGrafter"/>
</dbReference>
<feature type="chain" id="PRO_5037961955" evidence="3">
    <location>
        <begin position="19"/>
        <end position="238"/>
    </location>
</feature>
<sequence length="238" mass="26624">MANIAFLLAAFLVGGALATSKVLVDRPRGVPLSRKALYDSSKEFKCFDGLLTIPFDQVNDDYCDCKDGSDEPGTSACPNGRFTCVNLGHRPIEIPSGRVNDQLCDCCDGSDEYSGLVQCPNICDELGKQAREESERRAAVTKEGFAKRQEMAKEGQKLRQEMQTKLEGLKKDRDALQPQRDQLDTKKQEAERLEKEAKDKHREAHEAVKEEKRRLQATEAFKALDVNGDSKITLEEIK</sequence>
<reference evidence="6" key="1">
    <citation type="submission" date="2022-11" db="UniProtKB">
        <authorList>
            <consortium name="WormBaseParasite"/>
        </authorList>
    </citation>
    <scope>IDENTIFICATION</scope>
</reference>
<dbReference type="GO" id="GO:0006491">
    <property type="term" value="P:N-glycan processing"/>
    <property type="evidence" value="ECO:0007669"/>
    <property type="project" value="TreeGrafter"/>
</dbReference>
<evidence type="ECO:0000256" key="3">
    <source>
        <dbReference type="SAM" id="SignalP"/>
    </source>
</evidence>
<dbReference type="InterPro" id="IPR028146">
    <property type="entry name" value="PRKCSH_N"/>
</dbReference>
<evidence type="ECO:0000313" key="5">
    <source>
        <dbReference type="Proteomes" id="UP000887566"/>
    </source>
</evidence>
<organism evidence="5 6">
    <name type="scientific">Plectus sambesii</name>
    <dbReference type="NCBI Taxonomy" id="2011161"/>
    <lineage>
        <taxon>Eukaryota</taxon>
        <taxon>Metazoa</taxon>
        <taxon>Ecdysozoa</taxon>
        <taxon>Nematoda</taxon>
        <taxon>Chromadorea</taxon>
        <taxon>Plectida</taxon>
        <taxon>Plectina</taxon>
        <taxon>Plectoidea</taxon>
        <taxon>Plectidae</taxon>
        <taxon>Plectus</taxon>
    </lineage>
</organism>
<dbReference type="WBParaSite" id="PSAMB.scaffold1613size29366.g14079.t1">
    <property type="protein sequence ID" value="PSAMB.scaffold1613size29366.g14079.t1"/>
    <property type="gene ID" value="PSAMB.scaffold1613size29366.g14079"/>
</dbReference>
<evidence type="ECO:0000313" key="6">
    <source>
        <dbReference type="WBParaSite" id="PSAMB.scaffold1613size29366.g14079.t1"/>
    </source>
</evidence>
<feature type="domain" description="EF-hand" evidence="4">
    <location>
        <begin position="212"/>
        <end position="238"/>
    </location>
</feature>
<name>A0A914V9V6_9BILA</name>
<keyword evidence="5" id="KW-1185">Reference proteome</keyword>
<evidence type="ECO:0000259" key="4">
    <source>
        <dbReference type="PROSITE" id="PS50222"/>
    </source>
</evidence>
<protein>
    <submittedName>
        <fullName evidence="6">EF-hand domain-containing protein</fullName>
    </submittedName>
</protein>
<keyword evidence="3" id="KW-0732">Signal</keyword>
<dbReference type="GO" id="GO:0005509">
    <property type="term" value="F:calcium ion binding"/>
    <property type="evidence" value="ECO:0007669"/>
    <property type="project" value="InterPro"/>
</dbReference>
<evidence type="ECO:0000256" key="1">
    <source>
        <dbReference type="ARBA" id="ARBA00023157"/>
    </source>
</evidence>
<evidence type="ECO:0000256" key="2">
    <source>
        <dbReference type="SAM" id="MobiDB-lite"/>
    </source>
</evidence>
<dbReference type="PROSITE" id="PS50222">
    <property type="entry name" value="EF_HAND_2"/>
    <property type="match status" value="1"/>
</dbReference>